<dbReference type="EMBL" id="ML996580">
    <property type="protein sequence ID" value="KAF2754634.1"/>
    <property type="molecule type" value="Genomic_DNA"/>
</dbReference>
<dbReference type="Proteomes" id="UP000799437">
    <property type="component" value="Unassembled WGS sequence"/>
</dbReference>
<keyword evidence="2" id="KW-1185">Reference proteome</keyword>
<sequence>MSAVDQALGQRVILSNILLQLTGLELVLLKPAKANKDMIRGSPSLLPCLLVNKLWADEATRLLWSHRAKLESLLKIDVTRRQYYASNVRSIEALSSTGIQSHQDTVSLDSLNSLDWPCLKEFTMHISANARSSDFQDFHPFQDRILRVKAIKVNDEPELELNNTVRMSAAGNKPSGTQSLEVSESEATAAVSASHRAHEIIKFLEDHPKINQVSIHCTILTRVPELVDYLAQKANLESLSILLDHCEPMRMFKPGSFPALKSLEYAGRLDTLTNLVPLLNSLQSLRLTAMGNLGISIDQTAMDNFLYCLCSLGQLQTLRLQTKIWGLLSSTQLVLKAPLLALFAQACQNLRILDIDVGNGPDASSVTDEDMGQIARALPRLEQFHLPMKPWLSKLTYQGMRLLGQHCRRLESLHLGANISLEGLSTESSTLLPNLRSFMLGIPSAGMHTLLEPEDKILPLLDIHIPKLETVLQLRSSRTQDQNMTYTSGSYGLFCVEPSTKTNCIGTNGSGSNVLLARTSYGELPKLAVQA</sequence>
<dbReference type="GeneID" id="54488578"/>
<gene>
    <name evidence="1" type="ORF">EJ05DRAFT_504160</name>
</gene>
<dbReference type="InterPro" id="IPR032675">
    <property type="entry name" value="LRR_dom_sf"/>
</dbReference>
<name>A0A6A6VY49_9PEZI</name>
<evidence type="ECO:0008006" key="3">
    <source>
        <dbReference type="Google" id="ProtNLM"/>
    </source>
</evidence>
<evidence type="ECO:0000313" key="1">
    <source>
        <dbReference type="EMBL" id="KAF2754634.1"/>
    </source>
</evidence>
<accession>A0A6A6VY49</accession>
<evidence type="ECO:0000313" key="2">
    <source>
        <dbReference type="Proteomes" id="UP000799437"/>
    </source>
</evidence>
<protein>
    <recommendedName>
        <fullName evidence="3">RNI-like protein</fullName>
    </recommendedName>
</protein>
<proteinExistence type="predicted"/>
<dbReference type="RefSeq" id="XP_033597085.1">
    <property type="nucleotide sequence ID" value="XM_033747524.1"/>
</dbReference>
<dbReference type="AlphaFoldDB" id="A0A6A6VY49"/>
<organism evidence="1 2">
    <name type="scientific">Pseudovirgaria hyperparasitica</name>
    <dbReference type="NCBI Taxonomy" id="470096"/>
    <lineage>
        <taxon>Eukaryota</taxon>
        <taxon>Fungi</taxon>
        <taxon>Dikarya</taxon>
        <taxon>Ascomycota</taxon>
        <taxon>Pezizomycotina</taxon>
        <taxon>Dothideomycetes</taxon>
        <taxon>Dothideomycetes incertae sedis</taxon>
        <taxon>Acrospermales</taxon>
        <taxon>Acrospermaceae</taxon>
        <taxon>Pseudovirgaria</taxon>
    </lineage>
</organism>
<reference evidence="1" key="1">
    <citation type="journal article" date="2020" name="Stud. Mycol.">
        <title>101 Dothideomycetes genomes: a test case for predicting lifestyles and emergence of pathogens.</title>
        <authorList>
            <person name="Haridas S."/>
            <person name="Albert R."/>
            <person name="Binder M."/>
            <person name="Bloem J."/>
            <person name="Labutti K."/>
            <person name="Salamov A."/>
            <person name="Andreopoulos B."/>
            <person name="Baker S."/>
            <person name="Barry K."/>
            <person name="Bills G."/>
            <person name="Bluhm B."/>
            <person name="Cannon C."/>
            <person name="Castanera R."/>
            <person name="Culley D."/>
            <person name="Daum C."/>
            <person name="Ezra D."/>
            <person name="Gonzalez J."/>
            <person name="Henrissat B."/>
            <person name="Kuo A."/>
            <person name="Liang C."/>
            <person name="Lipzen A."/>
            <person name="Lutzoni F."/>
            <person name="Magnuson J."/>
            <person name="Mondo S."/>
            <person name="Nolan M."/>
            <person name="Ohm R."/>
            <person name="Pangilinan J."/>
            <person name="Park H.-J."/>
            <person name="Ramirez L."/>
            <person name="Alfaro M."/>
            <person name="Sun H."/>
            <person name="Tritt A."/>
            <person name="Yoshinaga Y."/>
            <person name="Zwiers L.-H."/>
            <person name="Turgeon B."/>
            <person name="Goodwin S."/>
            <person name="Spatafora J."/>
            <person name="Crous P."/>
            <person name="Grigoriev I."/>
        </authorList>
    </citation>
    <scope>NUCLEOTIDE SEQUENCE</scope>
    <source>
        <strain evidence="1">CBS 121739</strain>
    </source>
</reference>
<dbReference type="Gene3D" id="3.80.10.10">
    <property type="entry name" value="Ribonuclease Inhibitor"/>
    <property type="match status" value="1"/>
</dbReference>
<dbReference type="SUPFAM" id="SSF52047">
    <property type="entry name" value="RNI-like"/>
    <property type="match status" value="1"/>
</dbReference>
<dbReference type="OrthoDB" id="2305901at2759"/>